<dbReference type="PANTHER" id="PTHR38111:SF2">
    <property type="entry name" value="FINGER DOMAIN PROTEIN, PUTATIVE (AFU_ORTHOLOGUE AFUA_1G01560)-RELATED"/>
    <property type="match status" value="1"/>
</dbReference>
<dbReference type="CDD" id="cd00067">
    <property type="entry name" value="GAL4"/>
    <property type="match status" value="1"/>
</dbReference>
<keyword evidence="1" id="KW-0539">Nucleus</keyword>
<dbReference type="EMBL" id="ML976618">
    <property type="protein sequence ID" value="KAF1842609.1"/>
    <property type="molecule type" value="Genomic_DNA"/>
</dbReference>
<name>A0A9P4GBS2_9PLEO</name>
<dbReference type="PROSITE" id="PS50048">
    <property type="entry name" value="ZN2_CY6_FUNGAL_2"/>
    <property type="match status" value="1"/>
</dbReference>
<dbReference type="GeneID" id="63851443"/>
<dbReference type="SMART" id="SM00066">
    <property type="entry name" value="GAL4"/>
    <property type="match status" value="1"/>
</dbReference>
<dbReference type="GO" id="GO:0000981">
    <property type="term" value="F:DNA-binding transcription factor activity, RNA polymerase II-specific"/>
    <property type="evidence" value="ECO:0007669"/>
    <property type="project" value="InterPro"/>
</dbReference>
<dbReference type="InterPro" id="IPR053178">
    <property type="entry name" value="Osmoadaptation_assoc"/>
</dbReference>
<proteinExistence type="predicted"/>
<dbReference type="GO" id="GO:0008270">
    <property type="term" value="F:zinc ion binding"/>
    <property type="evidence" value="ECO:0007669"/>
    <property type="project" value="InterPro"/>
</dbReference>
<dbReference type="RefSeq" id="XP_040785172.1">
    <property type="nucleotide sequence ID" value="XM_040934192.1"/>
</dbReference>
<evidence type="ECO:0000259" key="2">
    <source>
        <dbReference type="PROSITE" id="PS50048"/>
    </source>
</evidence>
<dbReference type="Gene3D" id="4.10.240.10">
    <property type="entry name" value="Zn(2)-C6 fungal-type DNA-binding domain"/>
    <property type="match status" value="1"/>
</dbReference>
<keyword evidence="4" id="KW-1185">Reference proteome</keyword>
<feature type="domain" description="Zn(2)-C6 fungal-type" evidence="2">
    <location>
        <begin position="10"/>
        <end position="38"/>
    </location>
</feature>
<evidence type="ECO:0000313" key="4">
    <source>
        <dbReference type="Proteomes" id="UP000800039"/>
    </source>
</evidence>
<evidence type="ECO:0000256" key="1">
    <source>
        <dbReference type="ARBA" id="ARBA00023242"/>
    </source>
</evidence>
<accession>A0A9P4GBS2</accession>
<dbReference type="PROSITE" id="PS00463">
    <property type="entry name" value="ZN2_CY6_FUNGAL_1"/>
    <property type="match status" value="1"/>
</dbReference>
<dbReference type="InterPro" id="IPR001138">
    <property type="entry name" value="Zn2Cys6_DnaBD"/>
</dbReference>
<dbReference type="SUPFAM" id="SSF57701">
    <property type="entry name" value="Zn2/Cys6 DNA-binding domain"/>
    <property type="match status" value="1"/>
</dbReference>
<organism evidence="3 4">
    <name type="scientific">Cucurbitaria berberidis CBS 394.84</name>
    <dbReference type="NCBI Taxonomy" id="1168544"/>
    <lineage>
        <taxon>Eukaryota</taxon>
        <taxon>Fungi</taxon>
        <taxon>Dikarya</taxon>
        <taxon>Ascomycota</taxon>
        <taxon>Pezizomycotina</taxon>
        <taxon>Dothideomycetes</taxon>
        <taxon>Pleosporomycetidae</taxon>
        <taxon>Pleosporales</taxon>
        <taxon>Pleosporineae</taxon>
        <taxon>Cucurbitariaceae</taxon>
        <taxon>Cucurbitaria</taxon>
    </lineage>
</organism>
<dbReference type="Pfam" id="PF00172">
    <property type="entry name" value="Zn_clus"/>
    <property type="match status" value="1"/>
</dbReference>
<sequence length="502" mass="56409">MVNVGGRSKGCSHCRRRRIKCDENRPICRRCQGSGLQCDGPRDTAFIEGTIVRSRRSQNPAIAWVRRDIEEQNRAVQTILQSTVPLKQNEHEVYICYTRKHLLPGGPLDVGLQDLQLADITTTSRKTTDSVKGPVFNQAMLSFAAVFFGAQHKQTRILTQGYAMHGAALKQLNFTLSDSSCYIRDEVIVSVIALAMLECLVPTGPKNYLKHMLGLERLLELRKPEYLAHCVRNMILFASVRARKPSILARPEWKKVLRVHCADQDMQEQDLCDALADCTVLLAECDKLMTLWAFDMEKAVPQRDKLERNAVALLTYLRTWKDAWDSDEQNAYYVELAPPSDSQSPPAQSVGDDSRRMSTVLRFGTGSAARMLMLHSTTLIHVLQILASLPLNSSEDRSEQTASLIPWQYTAREDDDIWECIANAEWAAAARLAALQAGQCLPDYLDHERALSDLQFASPVVQWAVSTSWKTLGENGTAEGRWMMGLLNERSNQAIARGMWDA</sequence>
<reference evidence="3" key="1">
    <citation type="submission" date="2020-01" db="EMBL/GenBank/DDBJ databases">
        <authorList>
            <consortium name="DOE Joint Genome Institute"/>
            <person name="Haridas S."/>
            <person name="Albert R."/>
            <person name="Binder M."/>
            <person name="Bloem J."/>
            <person name="Labutti K."/>
            <person name="Salamov A."/>
            <person name="Andreopoulos B."/>
            <person name="Baker S.E."/>
            <person name="Barry K."/>
            <person name="Bills G."/>
            <person name="Bluhm B.H."/>
            <person name="Cannon C."/>
            <person name="Castanera R."/>
            <person name="Culley D.E."/>
            <person name="Daum C."/>
            <person name="Ezra D."/>
            <person name="Gonzalez J.B."/>
            <person name="Henrissat B."/>
            <person name="Kuo A."/>
            <person name="Liang C."/>
            <person name="Lipzen A."/>
            <person name="Lutzoni F."/>
            <person name="Magnuson J."/>
            <person name="Mondo S."/>
            <person name="Nolan M."/>
            <person name="Ohm R."/>
            <person name="Pangilinan J."/>
            <person name="Park H.-J."/>
            <person name="Ramirez L."/>
            <person name="Alfaro M."/>
            <person name="Sun H."/>
            <person name="Tritt A."/>
            <person name="Yoshinaga Y."/>
            <person name="Zwiers L.-H."/>
            <person name="Turgeon B.G."/>
            <person name="Goodwin S.B."/>
            <person name="Spatafora J.W."/>
            <person name="Crous P.W."/>
            <person name="Grigoriev I.V."/>
        </authorList>
    </citation>
    <scope>NUCLEOTIDE SEQUENCE</scope>
    <source>
        <strain evidence="3">CBS 394.84</strain>
    </source>
</reference>
<dbReference type="OrthoDB" id="5126878at2759"/>
<dbReference type="Proteomes" id="UP000800039">
    <property type="component" value="Unassembled WGS sequence"/>
</dbReference>
<gene>
    <name evidence="3" type="ORF">K460DRAFT_370581</name>
</gene>
<comment type="caution">
    <text evidence="3">The sequence shown here is derived from an EMBL/GenBank/DDBJ whole genome shotgun (WGS) entry which is preliminary data.</text>
</comment>
<dbReference type="PANTHER" id="PTHR38111">
    <property type="entry name" value="ZN(2)-C6 FUNGAL-TYPE DOMAIN-CONTAINING PROTEIN-RELATED"/>
    <property type="match status" value="1"/>
</dbReference>
<evidence type="ECO:0000313" key="3">
    <source>
        <dbReference type="EMBL" id="KAF1842609.1"/>
    </source>
</evidence>
<dbReference type="AlphaFoldDB" id="A0A9P4GBS2"/>
<dbReference type="InterPro" id="IPR036864">
    <property type="entry name" value="Zn2-C6_fun-type_DNA-bd_sf"/>
</dbReference>
<protein>
    <recommendedName>
        <fullName evidence="2">Zn(2)-C6 fungal-type domain-containing protein</fullName>
    </recommendedName>
</protein>